<dbReference type="InterPro" id="IPR003591">
    <property type="entry name" value="Leu-rich_rpt_typical-subtyp"/>
</dbReference>
<keyword evidence="3" id="KW-0433">Leucine-rich repeat</keyword>
<dbReference type="Pfam" id="PF12799">
    <property type="entry name" value="LRR_4"/>
    <property type="match status" value="1"/>
</dbReference>
<dbReference type="PANTHER" id="PTHR48054:SF82">
    <property type="entry name" value="LRR RECEPTOR-LIKE SERINE_THREONINE-PROTEIN KINASE FLS2"/>
    <property type="match status" value="1"/>
</dbReference>
<dbReference type="InterPro" id="IPR032675">
    <property type="entry name" value="LRR_dom_sf"/>
</dbReference>
<dbReference type="OMA" id="LHQNRFI"/>
<accession>M4F4D7</accession>
<dbReference type="Gramene" id="Bra035937.1">
    <property type="protein sequence ID" value="Bra035937.1-P"/>
    <property type="gene ID" value="Bra035937"/>
</dbReference>
<evidence type="ECO:0000256" key="5">
    <source>
        <dbReference type="ARBA" id="ARBA00022729"/>
    </source>
</evidence>
<organism evidence="13 14">
    <name type="scientific">Brassica campestris</name>
    <name type="common">Field mustard</name>
    <dbReference type="NCBI Taxonomy" id="3711"/>
    <lineage>
        <taxon>Eukaryota</taxon>
        <taxon>Viridiplantae</taxon>
        <taxon>Streptophyta</taxon>
        <taxon>Embryophyta</taxon>
        <taxon>Tracheophyta</taxon>
        <taxon>Spermatophyta</taxon>
        <taxon>Magnoliopsida</taxon>
        <taxon>eudicotyledons</taxon>
        <taxon>Gunneridae</taxon>
        <taxon>Pentapetalae</taxon>
        <taxon>rosids</taxon>
        <taxon>malvids</taxon>
        <taxon>Brassicales</taxon>
        <taxon>Brassicaceae</taxon>
        <taxon>Brassiceae</taxon>
        <taxon>Brassica</taxon>
    </lineage>
</organism>
<dbReference type="FunCoup" id="M4F4D7">
    <property type="interactions" value="1631"/>
</dbReference>
<dbReference type="eggNOG" id="KOG0619">
    <property type="taxonomic scope" value="Eukaryota"/>
</dbReference>
<keyword evidence="14" id="KW-1185">Reference proteome</keyword>
<evidence type="ECO:0000256" key="6">
    <source>
        <dbReference type="ARBA" id="ARBA00022737"/>
    </source>
</evidence>
<dbReference type="FunFam" id="3.80.10.10:FF:000400">
    <property type="entry name" value="Nuclear pore complex protein NUP107"/>
    <property type="match status" value="1"/>
</dbReference>
<reference evidence="13 14" key="2">
    <citation type="journal article" date="2018" name="Hortic Res">
        <title>Improved Brassica rapa reference genome by single-molecule sequencing and chromosome conformation capture technologies.</title>
        <authorList>
            <person name="Zhang L."/>
            <person name="Cai X."/>
            <person name="Wu J."/>
            <person name="Liu M."/>
            <person name="Grob S."/>
            <person name="Cheng F."/>
            <person name="Liang J."/>
            <person name="Cai C."/>
            <person name="Liu Z."/>
            <person name="Liu B."/>
            <person name="Wang F."/>
            <person name="Li S."/>
            <person name="Liu F."/>
            <person name="Li X."/>
            <person name="Cheng L."/>
            <person name="Yang W."/>
            <person name="Li M.H."/>
            <person name="Grossniklaus U."/>
            <person name="Zheng H."/>
            <person name="Wang X."/>
        </authorList>
    </citation>
    <scope>NUCLEOTIDE SEQUENCE [LARGE SCALE GENOMIC DNA]</scope>
    <source>
        <strain evidence="13 14">cv. Chiifu-401-42</strain>
    </source>
</reference>
<dbReference type="EnsemblPlants" id="Bra035937.1">
    <property type="protein sequence ID" value="Bra035937.1-P"/>
    <property type="gene ID" value="Bra035937"/>
</dbReference>
<keyword evidence="4" id="KW-0812">Transmembrane</keyword>
<keyword evidence="5 11" id="KW-0732">Signal</keyword>
<dbReference type="SMART" id="SM00369">
    <property type="entry name" value="LRR_TYP"/>
    <property type="match status" value="4"/>
</dbReference>
<dbReference type="HOGENOM" id="CLU_000288_18_22_1"/>
<dbReference type="Pfam" id="PF08263">
    <property type="entry name" value="LRRNT_2"/>
    <property type="match status" value="1"/>
</dbReference>
<dbReference type="Pfam" id="PF00560">
    <property type="entry name" value="LRR_1"/>
    <property type="match status" value="2"/>
</dbReference>
<dbReference type="PANTHER" id="PTHR48054">
    <property type="entry name" value="RECEPTOR KINASE-LIKE PROTEIN XA21"/>
    <property type="match status" value="1"/>
</dbReference>
<evidence type="ECO:0000256" key="7">
    <source>
        <dbReference type="ARBA" id="ARBA00022989"/>
    </source>
</evidence>
<feature type="signal peptide" evidence="11">
    <location>
        <begin position="1"/>
        <end position="23"/>
    </location>
</feature>
<evidence type="ECO:0000256" key="3">
    <source>
        <dbReference type="ARBA" id="ARBA00022614"/>
    </source>
</evidence>
<protein>
    <recommendedName>
        <fullName evidence="12">Leucine-rich repeat-containing N-terminal plant-type domain-containing protein</fullName>
    </recommendedName>
</protein>
<name>M4F4D7_BRACM</name>
<keyword evidence="6" id="KW-0677">Repeat</keyword>
<evidence type="ECO:0000256" key="1">
    <source>
        <dbReference type="ARBA" id="ARBA00004479"/>
    </source>
</evidence>
<comment type="similarity">
    <text evidence="2">Belongs to the RLP family.</text>
</comment>
<dbReference type="InterPro" id="IPR001611">
    <property type="entry name" value="Leu-rich_rpt"/>
</dbReference>
<evidence type="ECO:0000256" key="10">
    <source>
        <dbReference type="ARBA" id="ARBA00023180"/>
    </source>
</evidence>
<keyword evidence="8" id="KW-0472">Membrane</keyword>
<keyword evidence="7" id="KW-1133">Transmembrane helix</keyword>
<evidence type="ECO:0000313" key="14">
    <source>
        <dbReference type="Proteomes" id="UP000011750"/>
    </source>
</evidence>
<evidence type="ECO:0000256" key="9">
    <source>
        <dbReference type="ARBA" id="ARBA00023170"/>
    </source>
</evidence>
<dbReference type="InterPro" id="IPR025875">
    <property type="entry name" value="Leu-rich_rpt_4"/>
</dbReference>
<sequence length="303" mass="34290">MASSRCELLVICVLSLFFVFAHSKTLKRDVKALNEIKASLGWRVVYSWVGDDPCGDGDLPPWSGVTCSTQGDYRVVTELEVYAVSIVGPFPIAVTNLLDLTRLNLRWNKLQDVIPPEIGELKRLTHLYLSFNSFKGEIPKELASLPELRYLYLQENRLIGRIPAELGTLQNLRHLDVGNNHLVGTIRELIRFDGSFPALRNLYLNNNYLSGGIPAQLSKLTNLEIVYLSYNKFIGNIPFAISHIPKLTFLYLDHNQFTGRIPDAFYKHPFLKEMYIEGNMFKQGANSIGTHIVLEVSDSDFVV</sequence>
<keyword evidence="10" id="KW-0325">Glycoprotein</keyword>
<keyword evidence="9" id="KW-0675">Receptor</keyword>
<dbReference type="SUPFAM" id="SSF52058">
    <property type="entry name" value="L domain-like"/>
    <property type="match status" value="1"/>
</dbReference>
<reference evidence="13" key="3">
    <citation type="submission" date="2023-03" db="UniProtKB">
        <authorList>
            <consortium name="EnsemblPlants"/>
        </authorList>
    </citation>
    <scope>IDENTIFICATION</scope>
    <source>
        <strain evidence="13">cv. Chiifu-401-42</strain>
    </source>
</reference>
<dbReference type="InParanoid" id="M4F4D7"/>
<dbReference type="FunFam" id="3.80.10.10:FF:000041">
    <property type="entry name" value="LRR receptor-like serine/threonine-protein kinase ERECTA"/>
    <property type="match status" value="1"/>
</dbReference>
<evidence type="ECO:0000256" key="11">
    <source>
        <dbReference type="SAM" id="SignalP"/>
    </source>
</evidence>
<dbReference type="InterPro" id="IPR052592">
    <property type="entry name" value="LRR-RLK"/>
</dbReference>
<evidence type="ECO:0000259" key="12">
    <source>
        <dbReference type="Pfam" id="PF08263"/>
    </source>
</evidence>
<comment type="subcellular location">
    <subcellularLocation>
        <location evidence="1">Membrane</location>
        <topology evidence="1">Single-pass type I membrane protein</topology>
    </subcellularLocation>
</comment>
<evidence type="ECO:0000256" key="8">
    <source>
        <dbReference type="ARBA" id="ARBA00023136"/>
    </source>
</evidence>
<dbReference type="Proteomes" id="UP000011750">
    <property type="component" value="Chromosome A09"/>
</dbReference>
<proteinExistence type="inferred from homology"/>
<evidence type="ECO:0000256" key="2">
    <source>
        <dbReference type="ARBA" id="ARBA00009592"/>
    </source>
</evidence>
<evidence type="ECO:0000313" key="13">
    <source>
        <dbReference type="EnsemblPlants" id="Bra035937.1-P"/>
    </source>
</evidence>
<dbReference type="GO" id="GO:0016020">
    <property type="term" value="C:membrane"/>
    <property type="evidence" value="ECO:0007669"/>
    <property type="project" value="UniProtKB-SubCell"/>
</dbReference>
<dbReference type="AlphaFoldDB" id="M4F4D7"/>
<dbReference type="Gene3D" id="3.80.10.10">
    <property type="entry name" value="Ribonuclease Inhibitor"/>
    <property type="match status" value="2"/>
</dbReference>
<feature type="chain" id="PRO_5004053268" description="Leucine-rich repeat-containing N-terminal plant-type domain-containing protein" evidence="11">
    <location>
        <begin position="24"/>
        <end position="303"/>
    </location>
</feature>
<reference evidence="13 14" key="1">
    <citation type="journal article" date="2011" name="Nat. Genet.">
        <title>The genome of the mesopolyploid crop species Brassica rapa.</title>
        <authorList>
            <consortium name="Brassica rapa Genome Sequencing Project Consortium"/>
            <person name="Wang X."/>
            <person name="Wang H."/>
            <person name="Wang J."/>
            <person name="Sun R."/>
            <person name="Wu J."/>
            <person name="Liu S."/>
            <person name="Bai Y."/>
            <person name="Mun J.H."/>
            <person name="Bancroft I."/>
            <person name="Cheng F."/>
            <person name="Huang S."/>
            <person name="Li X."/>
            <person name="Hua W."/>
            <person name="Wang J."/>
            <person name="Wang X."/>
            <person name="Freeling M."/>
            <person name="Pires J.C."/>
            <person name="Paterson A.H."/>
            <person name="Chalhoub B."/>
            <person name="Wang B."/>
            <person name="Hayward A."/>
            <person name="Sharpe A.G."/>
            <person name="Park B.S."/>
            <person name="Weisshaar B."/>
            <person name="Liu B."/>
            <person name="Li B."/>
            <person name="Liu B."/>
            <person name="Tong C."/>
            <person name="Song C."/>
            <person name="Duran C."/>
            <person name="Peng C."/>
            <person name="Geng C."/>
            <person name="Koh C."/>
            <person name="Lin C."/>
            <person name="Edwards D."/>
            <person name="Mu D."/>
            <person name="Shen D."/>
            <person name="Soumpourou E."/>
            <person name="Li F."/>
            <person name="Fraser F."/>
            <person name="Conant G."/>
            <person name="Lassalle G."/>
            <person name="King G.J."/>
            <person name="Bonnema G."/>
            <person name="Tang H."/>
            <person name="Wang H."/>
            <person name="Belcram H."/>
            <person name="Zhou H."/>
            <person name="Hirakawa H."/>
            <person name="Abe H."/>
            <person name="Guo H."/>
            <person name="Wang H."/>
            <person name="Jin H."/>
            <person name="Parkin I.A."/>
            <person name="Batley J."/>
            <person name="Kim J.S."/>
            <person name="Just J."/>
            <person name="Li J."/>
            <person name="Xu J."/>
            <person name="Deng J."/>
            <person name="Kim J.A."/>
            <person name="Li J."/>
            <person name="Yu J."/>
            <person name="Meng J."/>
            <person name="Wang J."/>
            <person name="Min J."/>
            <person name="Poulain J."/>
            <person name="Wang J."/>
            <person name="Hatakeyama K."/>
            <person name="Wu K."/>
            <person name="Wang L."/>
            <person name="Fang L."/>
            <person name="Trick M."/>
            <person name="Links M.G."/>
            <person name="Zhao M."/>
            <person name="Jin M."/>
            <person name="Ramchiary N."/>
            <person name="Drou N."/>
            <person name="Berkman P.J."/>
            <person name="Cai Q."/>
            <person name="Huang Q."/>
            <person name="Li R."/>
            <person name="Tabata S."/>
            <person name="Cheng S."/>
            <person name="Zhang S."/>
            <person name="Zhang S."/>
            <person name="Huang S."/>
            <person name="Sato S."/>
            <person name="Sun S."/>
            <person name="Kwon S.J."/>
            <person name="Choi S.R."/>
            <person name="Lee T.H."/>
            <person name="Fan W."/>
            <person name="Zhao X."/>
            <person name="Tan X."/>
            <person name="Xu X."/>
            <person name="Wang Y."/>
            <person name="Qiu Y."/>
            <person name="Yin Y."/>
            <person name="Li Y."/>
            <person name="Du Y."/>
            <person name="Liao Y."/>
            <person name="Lim Y."/>
            <person name="Narusaka Y."/>
            <person name="Wang Y."/>
            <person name="Wang Z."/>
            <person name="Li Z."/>
            <person name="Wang Z."/>
            <person name="Xiong Z."/>
            <person name="Zhang Z."/>
        </authorList>
    </citation>
    <scope>NUCLEOTIDE SEQUENCE [LARGE SCALE GENOMIC DNA]</scope>
    <source>
        <strain evidence="13 14">cv. Chiifu-401-42</strain>
    </source>
</reference>
<evidence type="ECO:0000256" key="4">
    <source>
        <dbReference type="ARBA" id="ARBA00022692"/>
    </source>
</evidence>
<feature type="domain" description="Leucine-rich repeat-containing N-terminal plant-type" evidence="12">
    <location>
        <begin position="27"/>
        <end position="68"/>
    </location>
</feature>
<dbReference type="InterPro" id="IPR013210">
    <property type="entry name" value="LRR_N_plant-typ"/>
</dbReference>
<dbReference type="Pfam" id="PF13855">
    <property type="entry name" value="LRR_8"/>
    <property type="match status" value="1"/>
</dbReference>
<dbReference type="STRING" id="51351.M4F4D7"/>